<dbReference type="NCBIfam" id="TIGR00254">
    <property type="entry name" value="GGDEF"/>
    <property type="match status" value="1"/>
</dbReference>
<dbReference type="GO" id="GO:0005886">
    <property type="term" value="C:plasma membrane"/>
    <property type="evidence" value="ECO:0007669"/>
    <property type="project" value="TreeGrafter"/>
</dbReference>
<keyword evidence="5" id="KW-1185">Reference proteome</keyword>
<evidence type="ECO:0000256" key="1">
    <source>
        <dbReference type="ARBA" id="ARBA00012528"/>
    </source>
</evidence>
<dbReference type="InterPro" id="IPR050469">
    <property type="entry name" value="Diguanylate_Cyclase"/>
</dbReference>
<dbReference type="SUPFAM" id="SSF55785">
    <property type="entry name" value="PYP-like sensor domain (PAS domain)"/>
    <property type="match status" value="1"/>
</dbReference>
<dbReference type="PROSITE" id="PS50887">
    <property type="entry name" value="GGDEF"/>
    <property type="match status" value="1"/>
</dbReference>
<protein>
    <recommendedName>
        <fullName evidence="1">diguanylate cyclase</fullName>
        <ecNumber evidence="1">2.7.7.65</ecNumber>
    </recommendedName>
</protein>
<sequence length="501" mass="57264">MHHPEFMHSGAPGTGNDDTEMFELAPVSLWLEDYSGLRQIFDAWRASGVTDLRAHLLADLDRVRQCSGAIRIIKVNRKTLSLFEASDVGHLVENLGRIFRDDMLDAHIEELVTMWEGKTHFFSHTINFSLSGKRLDIQLHGSILPGYETSWERVLVSIEDVSEREHARRRIIAAEEYARGLFEHSPVSLWVEDFSSIKQLIDEVRERGIVDFRVFIDVHPEFISRCMAEIRVLDVNRHTLELFCAPDKPTLLRRLADVFRDGMEQHFKEQLIDLWNNRLFQQREVVNYDLEGKELTLHMQFSVLPGYENDWSLVQVALTDISARKKAEAYLEFLGKHDVLTKLYNRSFFVEELNRLERRGPRPVTIIMADLNGLKRVNDQLGHAAGDGLLRRAGEVLGKLVEKPNHVARIGGDEFAVLMPGVGQEEGEAVMEELEKLIELNNQFYSGLPLTLSLGVATSQADERLEAVVSRADMLMLKAKRTYYSSSQNDRRRGRTGGARS</sequence>
<dbReference type="CDD" id="cd01949">
    <property type="entry name" value="GGDEF"/>
    <property type="match status" value="1"/>
</dbReference>
<dbReference type="PANTHER" id="PTHR45138">
    <property type="entry name" value="REGULATORY COMPONENTS OF SENSORY TRANSDUCTION SYSTEM"/>
    <property type="match status" value="1"/>
</dbReference>
<dbReference type="SUPFAM" id="SSF55073">
    <property type="entry name" value="Nucleotide cyclase"/>
    <property type="match status" value="1"/>
</dbReference>
<accession>A0A2V3UR60</accession>
<dbReference type="SMART" id="SM00267">
    <property type="entry name" value="GGDEF"/>
    <property type="match status" value="1"/>
</dbReference>
<evidence type="ECO:0000313" key="5">
    <source>
        <dbReference type="Proteomes" id="UP000248021"/>
    </source>
</evidence>
<comment type="caution">
    <text evidence="4">The sequence shown here is derived from an EMBL/GenBank/DDBJ whole genome shotgun (WGS) entry which is preliminary data.</text>
</comment>
<dbReference type="InterPro" id="IPR000160">
    <property type="entry name" value="GGDEF_dom"/>
</dbReference>
<dbReference type="Gene3D" id="3.30.450.20">
    <property type="entry name" value="PAS domain"/>
    <property type="match status" value="1"/>
</dbReference>
<comment type="catalytic activity">
    <reaction evidence="2">
        <text>2 GTP = 3',3'-c-di-GMP + 2 diphosphate</text>
        <dbReference type="Rhea" id="RHEA:24898"/>
        <dbReference type="ChEBI" id="CHEBI:33019"/>
        <dbReference type="ChEBI" id="CHEBI:37565"/>
        <dbReference type="ChEBI" id="CHEBI:58805"/>
        <dbReference type="EC" id="2.7.7.65"/>
    </reaction>
</comment>
<dbReference type="EC" id="2.7.7.65" evidence="1"/>
<dbReference type="InterPro" id="IPR035965">
    <property type="entry name" value="PAS-like_dom_sf"/>
</dbReference>
<feature type="domain" description="GGDEF" evidence="3">
    <location>
        <begin position="362"/>
        <end position="496"/>
    </location>
</feature>
<dbReference type="Proteomes" id="UP000248021">
    <property type="component" value="Unassembled WGS sequence"/>
</dbReference>
<evidence type="ECO:0000313" key="4">
    <source>
        <dbReference type="EMBL" id="PXW63199.1"/>
    </source>
</evidence>
<evidence type="ECO:0000256" key="2">
    <source>
        <dbReference type="ARBA" id="ARBA00034247"/>
    </source>
</evidence>
<evidence type="ECO:0000259" key="3">
    <source>
        <dbReference type="PROSITE" id="PS50887"/>
    </source>
</evidence>
<gene>
    <name evidence="4" type="ORF">C7450_102114</name>
</gene>
<dbReference type="Pfam" id="PF00990">
    <property type="entry name" value="GGDEF"/>
    <property type="match status" value="1"/>
</dbReference>
<dbReference type="EMBL" id="QJJK01000002">
    <property type="protein sequence ID" value="PXW63199.1"/>
    <property type="molecule type" value="Genomic_DNA"/>
</dbReference>
<proteinExistence type="predicted"/>
<reference evidence="4 5" key="1">
    <citation type="submission" date="2018-05" db="EMBL/GenBank/DDBJ databases">
        <title>Genomic Encyclopedia of Type Strains, Phase IV (KMG-IV): sequencing the most valuable type-strain genomes for metagenomic binning, comparative biology and taxonomic classification.</title>
        <authorList>
            <person name="Goeker M."/>
        </authorList>
    </citation>
    <scope>NUCLEOTIDE SEQUENCE [LARGE SCALE GENOMIC DNA]</scope>
    <source>
        <strain evidence="4 5">DSM 6462</strain>
    </source>
</reference>
<organism evidence="4 5">
    <name type="scientific">Chelatococcus asaccharovorans</name>
    <dbReference type="NCBI Taxonomy" id="28210"/>
    <lineage>
        <taxon>Bacteria</taxon>
        <taxon>Pseudomonadati</taxon>
        <taxon>Pseudomonadota</taxon>
        <taxon>Alphaproteobacteria</taxon>
        <taxon>Hyphomicrobiales</taxon>
        <taxon>Chelatococcaceae</taxon>
        <taxon>Chelatococcus</taxon>
    </lineage>
</organism>
<dbReference type="GO" id="GO:0043709">
    <property type="term" value="P:cell adhesion involved in single-species biofilm formation"/>
    <property type="evidence" value="ECO:0007669"/>
    <property type="project" value="TreeGrafter"/>
</dbReference>
<dbReference type="GO" id="GO:1902201">
    <property type="term" value="P:negative regulation of bacterial-type flagellum-dependent cell motility"/>
    <property type="evidence" value="ECO:0007669"/>
    <property type="project" value="TreeGrafter"/>
</dbReference>
<dbReference type="InterPro" id="IPR029787">
    <property type="entry name" value="Nucleotide_cyclase"/>
</dbReference>
<name>A0A2V3UR60_9HYPH</name>
<dbReference type="GO" id="GO:0052621">
    <property type="term" value="F:diguanylate cyclase activity"/>
    <property type="evidence" value="ECO:0007669"/>
    <property type="project" value="UniProtKB-EC"/>
</dbReference>
<dbReference type="Gene3D" id="3.30.70.270">
    <property type="match status" value="1"/>
</dbReference>
<dbReference type="AlphaFoldDB" id="A0A2V3UR60"/>
<dbReference type="InterPro" id="IPR043128">
    <property type="entry name" value="Rev_trsase/Diguanyl_cyclase"/>
</dbReference>
<dbReference type="PANTHER" id="PTHR45138:SF9">
    <property type="entry name" value="DIGUANYLATE CYCLASE DGCM-RELATED"/>
    <property type="match status" value="1"/>
</dbReference>